<dbReference type="AlphaFoldDB" id="A0A218XP72"/>
<evidence type="ECO:0000313" key="4">
    <source>
        <dbReference type="EMBL" id="PKI51881.1"/>
    </source>
</evidence>
<sequence>MGQMRYMASSMVIISVIILVLVAPTPNRAARTIPTTSAHLDIHNNDTNGNNDSTSKQGATAPSKEVGKGDDGHGGVGIDDRKNLFPISGGAGAGMGGYGEMGGGLIPGLGVVGPGMRSEFGMGGGLSYGGGAGAGAGSGTGISSGGLSGGLGAGGPGVGIGGAGGLSGSSTGGFGVGSANGFGGGSTGGIRGLPFPFP</sequence>
<feature type="chain" id="PRO_5014072002" evidence="2">
    <location>
        <begin position="30"/>
        <end position="198"/>
    </location>
</feature>
<dbReference type="EMBL" id="PGOL01001987">
    <property type="protein sequence ID" value="PKI51881.1"/>
    <property type="molecule type" value="Genomic_DNA"/>
</dbReference>
<evidence type="ECO:0000256" key="1">
    <source>
        <dbReference type="SAM" id="MobiDB-lite"/>
    </source>
</evidence>
<feature type="compositionally biased region" description="Basic and acidic residues" evidence="1">
    <location>
        <begin position="65"/>
        <end position="81"/>
    </location>
</feature>
<comment type="caution">
    <text evidence="3">The sequence shown here is derived from an EMBL/GenBank/DDBJ whole genome shotgun (WGS) entry which is preliminary data.</text>
</comment>
<dbReference type="Proteomes" id="UP000233551">
    <property type="component" value="Unassembled WGS sequence"/>
</dbReference>
<evidence type="ECO:0000313" key="5">
    <source>
        <dbReference type="Proteomes" id="UP000197138"/>
    </source>
</evidence>
<reference evidence="3" key="2">
    <citation type="submission" date="2017-06" db="EMBL/GenBank/DDBJ databases">
        <title>The pomegranate genome and the genomics of punicalagin biosynthesis.</title>
        <authorList>
            <person name="Xu C."/>
        </authorList>
    </citation>
    <scope>NUCLEOTIDE SEQUENCE [LARGE SCALE GENOMIC DNA]</scope>
    <source>
        <tissue evidence="3">Fresh leaf</tissue>
    </source>
</reference>
<dbReference type="EMBL" id="MTKT01001082">
    <property type="protein sequence ID" value="OWM86469.1"/>
    <property type="molecule type" value="Genomic_DNA"/>
</dbReference>
<accession>A0A218XP72</accession>
<keyword evidence="2" id="KW-0732">Signal</keyword>
<name>A0A218XP72_PUNGR</name>
<reference evidence="4 6" key="3">
    <citation type="submission" date="2017-11" db="EMBL/GenBank/DDBJ databases">
        <title>De-novo sequencing of pomegranate (Punica granatum L.) genome.</title>
        <authorList>
            <person name="Akparov Z."/>
            <person name="Amiraslanov A."/>
            <person name="Hajiyeva S."/>
            <person name="Abbasov M."/>
            <person name="Kaur K."/>
            <person name="Hamwieh A."/>
            <person name="Solovyev V."/>
            <person name="Salamov A."/>
            <person name="Braich B."/>
            <person name="Kosarev P."/>
            <person name="Mahmoud A."/>
            <person name="Hajiyev E."/>
            <person name="Babayeva S."/>
            <person name="Izzatullayeva V."/>
            <person name="Mammadov A."/>
            <person name="Mammadov A."/>
            <person name="Sharifova S."/>
            <person name="Ojaghi J."/>
            <person name="Eynullazada K."/>
            <person name="Bayramov B."/>
            <person name="Abdulazimova A."/>
            <person name="Shahmuradov I."/>
        </authorList>
    </citation>
    <scope>NUCLEOTIDE SEQUENCE [LARGE SCALE GENOMIC DNA]</scope>
    <source>
        <strain evidence="4">AG2017</strain>
        <strain evidence="6">cv. AG2017</strain>
        <tissue evidence="4">Leaf</tissue>
    </source>
</reference>
<proteinExistence type="predicted"/>
<evidence type="ECO:0000313" key="6">
    <source>
        <dbReference type="Proteomes" id="UP000233551"/>
    </source>
</evidence>
<keyword evidence="6" id="KW-1185">Reference proteome</keyword>
<feature type="region of interest" description="Disordered" evidence="1">
    <location>
        <begin position="35"/>
        <end position="81"/>
    </location>
</feature>
<evidence type="ECO:0000313" key="3">
    <source>
        <dbReference type="EMBL" id="OWM86469.1"/>
    </source>
</evidence>
<dbReference type="GeneID" id="116193780"/>
<dbReference type="Proteomes" id="UP000197138">
    <property type="component" value="Unassembled WGS sequence"/>
</dbReference>
<feature type="signal peptide" evidence="2">
    <location>
        <begin position="1"/>
        <end position="29"/>
    </location>
</feature>
<evidence type="ECO:0000256" key="2">
    <source>
        <dbReference type="SAM" id="SignalP"/>
    </source>
</evidence>
<protein>
    <submittedName>
        <fullName evidence="3">Uncharacterized protein</fullName>
    </submittedName>
</protein>
<gene>
    <name evidence="3" type="ORF">CDL15_Pgr026361</name>
    <name evidence="4" type="ORF">CRG98_027714</name>
</gene>
<feature type="compositionally biased region" description="Low complexity" evidence="1">
    <location>
        <begin position="45"/>
        <end position="55"/>
    </location>
</feature>
<organism evidence="3 5">
    <name type="scientific">Punica granatum</name>
    <name type="common">Pomegranate</name>
    <dbReference type="NCBI Taxonomy" id="22663"/>
    <lineage>
        <taxon>Eukaryota</taxon>
        <taxon>Viridiplantae</taxon>
        <taxon>Streptophyta</taxon>
        <taxon>Embryophyta</taxon>
        <taxon>Tracheophyta</taxon>
        <taxon>Spermatophyta</taxon>
        <taxon>Magnoliopsida</taxon>
        <taxon>eudicotyledons</taxon>
        <taxon>Gunneridae</taxon>
        <taxon>Pentapetalae</taxon>
        <taxon>rosids</taxon>
        <taxon>malvids</taxon>
        <taxon>Myrtales</taxon>
        <taxon>Lythraceae</taxon>
        <taxon>Punica</taxon>
    </lineage>
</organism>
<reference evidence="5" key="1">
    <citation type="journal article" date="2017" name="Plant J.">
        <title>The pomegranate (Punica granatum L.) genome and the genomics of punicalagin biosynthesis.</title>
        <authorList>
            <person name="Qin G."/>
            <person name="Xu C."/>
            <person name="Ming R."/>
            <person name="Tang H."/>
            <person name="Guyot R."/>
            <person name="Kramer E.M."/>
            <person name="Hu Y."/>
            <person name="Yi X."/>
            <person name="Qi Y."/>
            <person name="Xu X."/>
            <person name="Gao Z."/>
            <person name="Pan H."/>
            <person name="Jian J."/>
            <person name="Tian Y."/>
            <person name="Yue Z."/>
            <person name="Xu Y."/>
        </authorList>
    </citation>
    <scope>NUCLEOTIDE SEQUENCE [LARGE SCALE GENOMIC DNA]</scope>
    <source>
        <strain evidence="5">cv. Dabenzi</strain>
    </source>
</reference>